<name>A0A7W4VY27_9ACTN</name>
<evidence type="ECO:0000313" key="4">
    <source>
        <dbReference type="Proteomes" id="UP000589626"/>
    </source>
</evidence>
<protein>
    <submittedName>
        <fullName evidence="3">Uncharacterized protein</fullName>
    </submittedName>
</protein>
<evidence type="ECO:0000256" key="2">
    <source>
        <dbReference type="SAM" id="SignalP"/>
    </source>
</evidence>
<gene>
    <name evidence="3" type="ORF">FHU40_003701</name>
</gene>
<feature type="signal peptide" evidence="2">
    <location>
        <begin position="1"/>
        <end position="27"/>
    </location>
</feature>
<feature type="region of interest" description="Disordered" evidence="1">
    <location>
        <begin position="194"/>
        <end position="242"/>
    </location>
</feature>
<keyword evidence="2" id="KW-0732">Signal</keyword>
<comment type="caution">
    <text evidence="3">The sequence shown here is derived from an EMBL/GenBank/DDBJ whole genome shotgun (WGS) entry which is preliminary data.</text>
</comment>
<keyword evidence="4" id="KW-1185">Reference proteome</keyword>
<sequence length="269" mass="27403">MTRRRLITSTVLAGVLVLTAASTSAPAAHPDPLDRDLDLVASANASAAEPAVTDDAFGADVARWRSVKADVVATGSAACDGCDAAGTALQVLYVSRGGEARLDNTATAWTQGCGQCAATALSVQVVVLRGVPTIVPNNRALAVTAACESCRATGVAYQVVVASRHADRLSREALAALRAWVAEQAAALRTPVPVAVPEPEPSPAPTSPSASPSDDTTEPPAPVARRGRVKAERRAQRSADVALGTLEDLVAGDLGAVPVSADSDVELSR</sequence>
<reference evidence="3 4" key="1">
    <citation type="submission" date="2020-08" db="EMBL/GenBank/DDBJ databases">
        <title>Sequencing the genomes of 1000 actinobacteria strains.</title>
        <authorList>
            <person name="Klenk H.-P."/>
        </authorList>
    </citation>
    <scope>NUCLEOTIDE SEQUENCE [LARGE SCALE GENOMIC DNA]</scope>
    <source>
        <strain evidence="3 4">DSM 105498</strain>
    </source>
</reference>
<evidence type="ECO:0000256" key="1">
    <source>
        <dbReference type="SAM" id="MobiDB-lite"/>
    </source>
</evidence>
<accession>A0A7W4VY27</accession>
<proteinExistence type="predicted"/>
<dbReference type="EMBL" id="JACHWR010000002">
    <property type="protein sequence ID" value="MBB3043883.1"/>
    <property type="molecule type" value="Genomic_DNA"/>
</dbReference>
<feature type="chain" id="PRO_5031489280" evidence="2">
    <location>
        <begin position="28"/>
        <end position="269"/>
    </location>
</feature>
<evidence type="ECO:0000313" key="3">
    <source>
        <dbReference type="EMBL" id="MBB3043883.1"/>
    </source>
</evidence>
<feature type="compositionally biased region" description="Pro residues" evidence="1">
    <location>
        <begin position="194"/>
        <end position="206"/>
    </location>
</feature>
<dbReference type="AlphaFoldDB" id="A0A7W4VY27"/>
<organism evidence="3 4">
    <name type="scientific">Nocardioides soli</name>
    <dbReference type="NCBI Taxonomy" id="1036020"/>
    <lineage>
        <taxon>Bacteria</taxon>
        <taxon>Bacillati</taxon>
        <taxon>Actinomycetota</taxon>
        <taxon>Actinomycetes</taxon>
        <taxon>Propionibacteriales</taxon>
        <taxon>Nocardioidaceae</taxon>
        <taxon>Nocardioides</taxon>
    </lineage>
</organism>
<dbReference type="Proteomes" id="UP000589626">
    <property type="component" value="Unassembled WGS sequence"/>
</dbReference>
<dbReference type="RefSeq" id="WP_183593646.1">
    <property type="nucleotide sequence ID" value="NZ_JACHWR010000002.1"/>
</dbReference>